<dbReference type="RefSeq" id="XP_026658677.1">
    <property type="nucleotide sequence ID" value="XM_026802876.2"/>
</dbReference>
<dbReference type="InterPro" id="IPR016140">
    <property type="entry name" value="Bifunc_inhib/LTP/seed_store"/>
</dbReference>
<dbReference type="KEGG" id="pda:103702791"/>
<evidence type="ECO:0000259" key="7">
    <source>
        <dbReference type="Pfam" id="PF14368"/>
    </source>
</evidence>
<evidence type="ECO:0000256" key="2">
    <source>
        <dbReference type="ARBA" id="ARBA00022729"/>
    </source>
</evidence>
<feature type="chain" id="PRO_5034216024" evidence="6">
    <location>
        <begin position="27"/>
        <end position="146"/>
    </location>
</feature>
<dbReference type="CDD" id="cd00010">
    <property type="entry name" value="AAI_LTSS"/>
    <property type="match status" value="1"/>
</dbReference>
<proteinExistence type="inferred from homology"/>
<protein>
    <submittedName>
        <fullName evidence="9">Non-specific lipid transfer protein GPI-anchored 8-like</fullName>
    </submittedName>
</protein>
<comment type="similarity">
    <text evidence="1">Belongs to the plant LTP family.</text>
</comment>
<evidence type="ECO:0000256" key="5">
    <source>
        <dbReference type="SAM" id="Phobius"/>
    </source>
</evidence>
<dbReference type="PANTHER" id="PTHR33044">
    <property type="entry name" value="BIFUNCTIONAL INHIBITOR/LIPID-TRANSFER PROTEIN/SEED STORAGE 2S ALBUMIN SUPERFAMILY PROTEIN-RELATED"/>
    <property type="match status" value="1"/>
</dbReference>
<accession>A0A8B8J2F7</accession>
<reference evidence="8" key="1">
    <citation type="journal article" date="2019" name="Nat. Commun.">
        <title>Genome-wide association mapping of date palm fruit traits.</title>
        <authorList>
            <person name="Hazzouri K.M."/>
            <person name="Gros-Balthazard M."/>
            <person name="Flowers J.M."/>
            <person name="Copetti D."/>
            <person name="Lemansour A."/>
            <person name="Lebrun M."/>
            <person name="Masmoudi K."/>
            <person name="Ferrand S."/>
            <person name="Dhar M.I."/>
            <person name="Fresquez Z.A."/>
            <person name="Rosas U."/>
            <person name="Zhang J."/>
            <person name="Talag J."/>
            <person name="Lee S."/>
            <person name="Kudrna D."/>
            <person name="Powell R.F."/>
            <person name="Leitch I.J."/>
            <person name="Krueger R.R."/>
            <person name="Wing R.A."/>
            <person name="Amiri K.M.A."/>
            <person name="Purugganan M.D."/>
        </authorList>
    </citation>
    <scope>NUCLEOTIDE SEQUENCE [LARGE SCALE GENOMIC DNA]</scope>
    <source>
        <strain evidence="8">cv. Khalas</strain>
    </source>
</reference>
<dbReference type="SUPFAM" id="SSF47699">
    <property type="entry name" value="Bifunctional inhibitor/lipid-transfer protein/seed storage 2S albumin"/>
    <property type="match status" value="1"/>
</dbReference>
<organism evidence="8 9">
    <name type="scientific">Phoenix dactylifera</name>
    <name type="common">Date palm</name>
    <dbReference type="NCBI Taxonomy" id="42345"/>
    <lineage>
        <taxon>Eukaryota</taxon>
        <taxon>Viridiplantae</taxon>
        <taxon>Streptophyta</taxon>
        <taxon>Embryophyta</taxon>
        <taxon>Tracheophyta</taxon>
        <taxon>Spermatophyta</taxon>
        <taxon>Magnoliopsida</taxon>
        <taxon>Liliopsida</taxon>
        <taxon>Arecaceae</taxon>
        <taxon>Coryphoideae</taxon>
        <taxon>Phoeniceae</taxon>
        <taxon>Phoenix</taxon>
    </lineage>
</organism>
<feature type="transmembrane region" description="Helical" evidence="5">
    <location>
        <begin position="126"/>
        <end position="145"/>
    </location>
</feature>
<gene>
    <name evidence="9" type="primary">LOC103702791</name>
</gene>
<evidence type="ECO:0000313" key="8">
    <source>
        <dbReference type="Proteomes" id="UP000228380"/>
    </source>
</evidence>
<dbReference type="Gene3D" id="1.10.110.10">
    <property type="entry name" value="Plant lipid-transfer and hydrophobic proteins"/>
    <property type="match status" value="1"/>
</dbReference>
<feature type="signal peptide" evidence="6">
    <location>
        <begin position="1"/>
        <end position="26"/>
    </location>
</feature>
<feature type="domain" description="Bifunctional inhibitor/plant lipid transfer protein/seed storage helical" evidence="7">
    <location>
        <begin position="14"/>
        <end position="102"/>
    </location>
</feature>
<keyword evidence="2 6" id="KW-0732">Signal</keyword>
<dbReference type="Pfam" id="PF14368">
    <property type="entry name" value="LTP_2"/>
    <property type="match status" value="1"/>
</dbReference>
<name>A0A8B8J2F7_PHODC</name>
<evidence type="ECO:0000256" key="1">
    <source>
        <dbReference type="ARBA" id="ARBA00009748"/>
    </source>
</evidence>
<sequence length="146" mass="15196">MGFLGQKMAAMVVVVWVAMMAAAARGQTAASCASNLVPCAQYVNNTNTPAETCCGPLRTAETNETSCLCALYKSPEILKAFGITLEKGRELSRRCGITNQLSCDTGAPASAPPATPGGGSGSGHRASWFGITGLTSLLFFWWSILA</sequence>
<evidence type="ECO:0000256" key="6">
    <source>
        <dbReference type="SAM" id="SignalP"/>
    </source>
</evidence>
<dbReference type="Proteomes" id="UP000228380">
    <property type="component" value="Chromosome 5"/>
</dbReference>
<keyword evidence="4" id="KW-0325">Glycoprotein</keyword>
<evidence type="ECO:0000256" key="4">
    <source>
        <dbReference type="ARBA" id="ARBA00023180"/>
    </source>
</evidence>
<dbReference type="OrthoDB" id="690947at2759"/>
<keyword evidence="5" id="KW-0812">Transmembrane</keyword>
<keyword evidence="3" id="KW-1015">Disulfide bond</keyword>
<dbReference type="InterPro" id="IPR043325">
    <property type="entry name" value="LTSS"/>
</dbReference>
<dbReference type="InterPro" id="IPR036312">
    <property type="entry name" value="Bifun_inhib/LTP/seed_sf"/>
</dbReference>
<dbReference type="AlphaFoldDB" id="A0A8B8J2F7"/>
<keyword evidence="5" id="KW-1133">Transmembrane helix</keyword>
<evidence type="ECO:0000313" key="9">
    <source>
        <dbReference type="RefSeq" id="XP_026658677.1"/>
    </source>
</evidence>
<keyword evidence="8" id="KW-1185">Reference proteome</keyword>
<dbReference type="GeneID" id="103702791"/>
<reference evidence="9" key="2">
    <citation type="submission" date="2025-08" db="UniProtKB">
        <authorList>
            <consortium name="RefSeq"/>
        </authorList>
    </citation>
    <scope>IDENTIFICATION</scope>
    <source>
        <tissue evidence="9">Young leaves</tissue>
    </source>
</reference>
<keyword evidence="5" id="KW-0472">Membrane</keyword>
<evidence type="ECO:0000256" key="3">
    <source>
        <dbReference type="ARBA" id="ARBA00023157"/>
    </source>
</evidence>